<reference evidence="2" key="2">
    <citation type="submission" date="2023-06" db="EMBL/GenBank/DDBJ databases">
        <authorList>
            <person name="Ma L."/>
            <person name="Liu K.-W."/>
            <person name="Li Z."/>
            <person name="Hsiao Y.-Y."/>
            <person name="Qi Y."/>
            <person name="Fu T."/>
            <person name="Tang G."/>
            <person name="Zhang D."/>
            <person name="Sun W.-H."/>
            <person name="Liu D.-K."/>
            <person name="Li Y."/>
            <person name="Chen G.-Z."/>
            <person name="Liu X.-D."/>
            <person name="Liao X.-Y."/>
            <person name="Jiang Y.-T."/>
            <person name="Yu X."/>
            <person name="Hao Y."/>
            <person name="Huang J."/>
            <person name="Zhao X.-W."/>
            <person name="Ke S."/>
            <person name="Chen Y.-Y."/>
            <person name="Wu W.-L."/>
            <person name="Hsu J.-L."/>
            <person name="Lin Y.-F."/>
            <person name="Huang M.-D."/>
            <person name="Li C.-Y."/>
            <person name="Huang L."/>
            <person name="Wang Z.-W."/>
            <person name="Zhao X."/>
            <person name="Zhong W.-Y."/>
            <person name="Peng D.-H."/>
            <person name="Ahmad S."/>
            <person name="Lan S."/>
            <person name="Zhang J.-S."/>
            <person name="Tsai W.-C."/>
            <person name="Van De Peer Y."/>
            <person name="Liu Z.-J."/>
        </authorList>
    </citation>
    <scope>NUCLEOTIDE SEQUENCE</scope>
    <source>
        <strain evidence="2">SCP</strain>
        <tissue evidence="2">Leaves</tissue>
    </source>
</reference>
<reference evidence="2" key="1">
    <citation type="journal article" date="2023" name="Nat. Commun.">
        <title>Diploid and tetraploid genomes of Acorus and the evolution of monocots.</title>
        <authorList>
            <person name="Ma L."/>
            <person name="Liu K.W."/>
            <person name="Li Z."/>
            <person name="Hsiao Y.Y."/>
            <person name="Qi Y."/>
            <person name="Fu T."/>
            <person name="Tang G.D."/>
            <person name="Zhang D."/>
            <person name="Sun W.H."/>
            <person name="Liu D.K."/>
            <person name="Li Y."/>
            <person name="Chen G.Z."/>
            <person name="Liu X.D."/>
            <person name="Liao X.Y."/>
            <person name="Jiang Y.T."/>
            <person name="Yu X."/>
            <person name="Hao Y."/>
            <person name="Huang J."/>
            <person name="Zhao X.W."/>
            <person name="Ke S."/>
            <person name="Chen Y.Y."/>
            <person name="Wu W.L."/>
            <person name="Hsu J.L."/>
            <person name="Lin Y.F."/>
            <person name="Huang M.D."/>
            <person name="Li C.Y."/>
            <person name="Huang L."/>
            <person name="Wang Z.W."/>
            <person name="Zhao X."/>
            <person name="Zhong W.Y."/>
            <person name="Peng D.H."/>
            <person name="Ahmad S."/>
            <person name="Lan S."/>
            <person name="Zhang J.S."/>
            <person name="Tsai W.C."/>
            <person name="Van de Peer Y."/>
            <person name="Liu Z.J."/>
        </authorList>
    </citation>
    <scope>NUCLEOTIDE SEQUENCE</scope>
    <source>
        <strain evidence="2">SCP</strain>
    </source>
</reference>
<dbReference type="PANTHER" id="PTHR33922">
    <property type="entry name" value="OS01G0888066 PROTEIN-RELATED"/>
    <property type="match status" value="1"/>
</dbReference>
<accession>A0AAV9BG88</accession>
<name>A0AAV9BG88_ACOGR</name>
<dbReference type="Proteomes" id="UP001179952">
    <property type="component" value="Unassembled WGS sequence"/>
</dbReference>
<protein>
    <submittedName>
        <fullName evidence="2">Uncharacterized protein</fullName>
    </submittedName>
</protein>
<feature type="region of interest" description="Disordered" evidence="1">
    <location>
        <begin position="1"/>
        <end position="41"/>
    </location>
</feature>
<feature type="region of interest" description="Disordered" evidence="1">
    <location>
        <begin position="248"/>
        <end position="272"/>
    </location>
</feature>
<evidence type="ECO:0000256" key="1">
    <source>
        <dbReference type="SAM" id="MobiDB-lite"/>
    </source>
</evidence>
<feature type="compositionally biased region" description="Low complexity" evidence="1">
    <location>
        <begin position="108"/>
        <end position="129"/>
    </location>
</feature>
<gene>
    <name evidence="2" type="ORF">QJS04_geneDACA001642</name>
</gene>
<dbReference type="EMBL" id="JAUJYN010000003">
    <property type="protein sequence ID" value="KAK1275425.1"/>
    <property type="molecule type" value="Genomic_DNA"/>
</dbReference>
<comment type="caution">
    <text evidence="2">The sequence shown here is derived from an EMBL/GenBank/DDBJ whole genome shotgun (WGS) entry which is preliminary data.</text>
</comment>
<dbReference type="PANTHER" id="PTHR33922:SF2">
    <property type="entry name" value="OS07G0589600 PROTEIN"/>
    <property type="match status" value="1"/>
</dbReference>
<feature type="region of interest" description="Disordered" evidence="1">
    <location>
        <begin position="137"/>
        <end position="156"/>
    </location>
</feature>
<dbReference type="AlphaFoldDB" id="A0AAV9BG88"/>
<organism evidence="2 3">
    <name type="scientific">Acorus gramineus</name>
    <name type="common">Dwarf sweet flag</name>
    <dbReference type="NCBI Taxonomy" id="55184"/>
    <lineage>
        <taxon>Eukaryota</taxon>
        <taxon>Viridiplantae</taxon>
        <taxon>Streptophyta</taxon>
        <taxon>Embryophyta</taxon>
        <taxon>Tracheophyta</taxon>
        <taxon>Spermatophyta</taxon>
        <taxon>Magnoliopsida</taxon>
        <taxon>Liliopsida</taxon>
        <taxon>Acoraceae</taxon>
        <taxon>Acorus</taxon>
    </lineage>
</organism>
<keyword evidence="3" id="KW-1185">Reference proteome</keyword>
<proteinExistence type="predicted"/>
<evidence type="ECO:0000313" key="3">
    <source>
        <dbReference type="Proteomes" id="UP001179952"/>
    </source>
</evidence>
<evidence type="ECO:0000313" key="2">
    <source>
        <dbReference type="EMBL" id="KAK1275425.1"/>
    </source>
</evidence>
<sequence>MGKSSHNKSVEDDDTLSLSDLPLVAGETNHPEKARSPRAKIEEEEDFEFRVWGNGLFLEKEENQMCAADDVFFQGQLLPLRPSACSDRDSSGYWSRSESMDHIYQTRSNSSNSSSSSNSINTHMSSVSSQHRRNVNKFYAHPSPKPQIRSSVNHHRRSSGGGWGLFRLGLVKTPEMEVQSLRSRRLSVSSNSSYTYARKSDCDSTHGLLVKGVELEEEEKKKRGRKSLFGSCRCSSDVAVDIVVPSRMSKNRRDGGGGGGGMEMKGRESVSRSRTFEWLRELSIAGAPEA</sequence>
<feature type="compositionally biased region" description="Basic and acidic residues" evidence="1">
    <location>
        <begin position="29"/>
        <end position="41"/>
    </location>
</feature>
<feature type="region of interest" description="Disordered" evidence="1">
    <location>
        <begin position="104"/>
        <end position="131"/>
    </location>
</feature>